<dbReference type="Gene3D" id="2.60.120.330">
    <property type="entry name" value="B-lactam Antibiotic, Isopenicillin N Synthase, Chain"/>
    <property type="match status" value="1"/>
</dbReference>
<name>A0A1B6FZ49_9HEMI</name>
<reference evidence="3" key="1">
    <citation type="submission" date="2015-11" db="EMBL/GenBank/DDBJ databases">
        <title>De novo transcriptome assembly of four potential Pierce s Disease insect vectors from Arizona vineyards.</title>
        <authorList>
            <person name="Tassone E.E."/>
        </authorList>
    </citation>
    <scope>NUCLEOTIDE SEQUENCE</scope>
</reference>
<dbReference type="InterPro" id="IPR027443">
    <property type="entry name" value="IPNS-like_sf"/>
</dbReference>
<dbReference type="Pfam" id="PF13181">
    <property type="entry name" value="TPR_8"/>
    <property type="match status" value="1"/>
</dbReference>
<dbReference type="PANTHER" id="PTHR12366:SF29">
    <property type="entry name" value="ASPARTYL BETA-HYDROXYLASE, ISOFORM L"/>
    <property type="match status" value="1"/>
</dbReference>
<protein>
    <recommendedName>
        <fullName evidence="2">Aspartyl/asparaginy/proline hydroxylase domain-containing protein</fullName>
    </recommendedName>
</protein>
<evidence type="ECO:0000259" key="2">
    <source>
        <dbReference type="Pfam" id="PF05118"/>
    </source>
</evidence>
<dbReference type="PANTHER" id="PTHR12366">
    <property type="entry name" value="ASPARTYL/ASPARAGINYL BETA-HYDROXYLASE"/>
    <property type="match status" value="1"/>
</dbReference>
<evidence type="ECO:0000256" key="1">
    <source>
        <dbReference type="ARBA" id="ARBA00007730"/>
    </source>
</evidence>
<evidence type="ECO:0000313" key="3">
    <source>
        <dbReference type="EMBL" id="JAS55411.1"/>
    </source>
</evidence>
<dbReference type="Pfam" id="PF05118">
    <property type="entry name" value="Asp_Arg_Hydrox"/>
    <property type="match status" value="1"/>
</dbReference>
<dbReference type="InterPro" id="IPR039038">
    <property type="entry name" value="ASPH"/>
</dbReference>
<dbReference type="InterPro" id="IPR007803">
    <property type="entry name" value="Asp/Arg/Pro-Hydrxlase"/>
</dbReference>
<dbReference type="SUPFAM" id="SSF48452">
    <property type="entry name" value="TPR-like"/>
    <property type="match status" value="1"/>
</dbReference>
<accession>A0A1B6FZ49</accession>
<dbReference type="InterPro" id="IPR011990">
    <property type="entry name" value="TPR-like_helical_dom_sf"/>
</dbReference>
<dbReference type="EMBL" id="GECZ01014358">
    <property type="protein sequence ID" value="JAS55411.1"/>
    <property type="molecule type" value="Transcribed_RNA"/>
</dbReference>
<dbReference type="Gene3D" id="1.25.40.10">
    <property type="entry name" value="Tetratricopeptide repeat domain"/>
    <property type="match status" value="1"/>
</dbReference>
<dbReference type="AlphaFoldDB" id="A0A1B6FZ49"/>
<sequence length="370" mass="42690">MAEARRSNQLLVQAIAAYTSALRAPNITDTLLLRLANRTIDRMRFKGLHAQAVDVHNELIQRFPTNITYQIELAITYLMINRLEMARSVLETAHKQWPSDVTCRGYLGLTLKLQGHHNLAVPHLLASVKSDQPETINSRFYFHLGDALQRLNRNDEAMEIYEKGVIKGIFRSKYQRSLYNVDRLKAKPWWTLEESTYSSFFRKLESNWRTIKSEGLSAYKERSGYLDEAESLRDIGDWKQYELFARGKKYQQNCKKTPVTCQLIEEFGAARDCRRGQVKFSVMTGGTHVWPHCGPTNCRLRAHLGLVVPAGTTIRVAQQTRTWEEGKVIIFDDSFEHEVWHNGTEQRLILIVDVWHPELTAKERASLTAI</sequence>
<dbReference type="SUPFAM" id="SSF51197">
    <property type="entry name" value="Clavaminate synthase-like"/>
    <property type="match status" value="1"/>
</dbReference>
<feature type="domain" description="Aspartyl/asparaginy/proline hydroxylase" evidence="2">
    <location>
        <begin position="205"/>
        <end position="357"/>
    </location>
</feature>
<dbReference type="GO" id="GO:0005783">
    <property type="term" value="C:endoplasmic reticulum"/>
    <property type="evidence" value="ECO:0007669"/>
    <property type="project" value="TreeGrafter"/>
</dbReference>
<dbReference type="InterPro" id="IPR019734">
    <property type="entry name" value="TPR_rpt"/>
</dbReference>
<gene>
    <name evidence="3" type="ORF">g.39827</name>
</gene>
<proteinExistence type="inferred from homology"/>
<comment type="similarity">
    <text evidence="1">Belongs to the aspartyl/asparaginyl beta-hydroxylase family.</text>
</comment>
<organism evidence="3">
    <name type="scientific">Cuerna arida</name>
    <dbReference type="NCBI Taxonomy" id="1464854"/>
    <lineage>
        <taxon>Eukaryota</taxon>
        <taxon>Metazoa</taxon>
        <taxon>Ecdysozoa</taxon>
        <taxon>Arthropoda</taxon>
        <taxon>Hexapoda</taxon>
        <taxon>Insecta</taxon>
        <taxon>Pterygota</taxon>
        <taxon>Neoptera</taxon>
        <taxon>Paraneoptera</taxon>
        <taxon>Hemiptera</taxon>
        <taxon>Auchenorrhyncha</taxon>
        <taxon>Membracoidea</taxon>
        <taxon>Cicadellidae</taxon>
        <taxon>Cicadellinae</taxon>
        <taxon>Proconiini</taxon>
        <taxon>Cuerna</taxon>
    </lineage>
</organism>
<dbReference type="GO" id="GO:0062101">
    <property type="term" value="F:peptidyl-aspartic acid 3-dioxygenase activity"/>
    <property type="evidence" value="ECO:0007669"/>
    <property type="project" value="InterPro"/>
</dbReference>